<accession>A0A445LAI7</accession>
<dbReference type="Proteomes" id="UP000289340">
    <property type="component" value="Chromosome 3"/>
</dbReference>
<keyword evidence="3" id="KW-1185">Reference proteome</keyword>
<feature type="compositionally biased region" description="Polar residues" evidence="1">
    <location>
        <begin position="88"/>
        <end position="108"/>
    </location>
</feature>
<dbReference type="AlphaFoldDB" id="A0A445LAI7"/>
<name>A0A445LAI7_GLYSO</name>
<proteinExistence type="predicted"/>
<feature type="region of interest" description="Disordered" evidence="1">
    <location>
        <begin position="53"/>
        <end position="108"/>
    </location>
</feature>
<comment type="caution">
    <text evidence="2">The sequence shown here is derived from an EMBL/GenBank/DDBJ whole genome shotgun (WGS) entry which is preliminary data.</text>
</comment>
<protein>
    <submittedName>
        <fullName evidence="2">Uncharacterized protein</fullName>
    </submittedName>
</protein>
<organism evidence="2 3">
    <name type="scientific">Glycine soja</name>
    <name type="common">Wild soybean</name>
    <dbReference type="NCBI Taxonomy" id="3848"/>
    <lineage>
        <taxon>Eukaryota</taxon>
        <taxon>Viridiplantae</taxon>
        <taxon>Streptophyta</taxon>
        <taxon>Embryophyta</taxon>
        <taxon>Tracheophyta</taxon>
        <taxon>Spermatophyta</taxon>
        <taxon>Magnoliopsida</taxon>
        <taxon>eudicotyledons</taxon>
        <taxon>Gunneridae</taxon>
        <taxon>Pentapetalae</taxon>
        <taxon>rosids</taxon>
        <taxon>fabids</taxon>
        <taxon>Fabales</taxon>
        <taxon>Fabaceae</taxon>
        <taxon>Papilionoideae</taxon>
        <taxon>50 kb inversion clade</taxon>
        <taxon>NPAAA clade</taxon>
        <taxon>indigoferoid/millettioid clade</taxon>
        <taxon>Phaseoleae</taxon>
        <taxon>Glycine</taxon>
        <taxon>Glycine subgen. Soja</taxon>
    </lineage>
</organism>
<feature type="compositionally biased region" description="Polar residues" evidence="1">
    <location>
        <begin position="60"/>
        <end position="80"/>
    </location>
</feature>
<feature type="non-terminal residue" evidence="2">
    <location>
        <position position="1"/>
    </location>
</feature>
<feature type="compositionally biased region" description="Polar residues" evidence="1">
    <location>
        <begin position="14"/>
        <end position="34"/>
    </location>
</feature>
<gene>
    <name evidence="2" type="ORF">D0Y65_006816</name>
</gene>
<dbReference type="EMBL" id="QZWG01000003">
    <property type="protein sequence ID" value="RZC20129.1"/>
    <property type="molecule type" value="Genomic_DNA"/>
</dbReference>
<evidence type="ECO:0000256" key="1">
    <source>
        <dbReference type="SAM" id="MobiDB-lite"/>
    </source>
</evidence>
<sequence length="137" mass="15222">SIFFPLISSKQQTTIDSQKSTASEVNNRQPQGSAIMQLRERFSSGVELRTAVQAEVANPKNPQRGTSNKTTQLDNSATTNHLRKDTSNNKGHGNANHATESTQKSASQTRIDVNAVDFLFNKFCFLNQILIEVQHFD</sequence>
<feature type="region of interest" description="Disordered" evidence="1">
    <location>
        <begin position="14"/>
        <end position="35"/>
    </location>
</feature>
<evidence type="ECO:0000313" key="3">
    <source>
        <dbReference type="Proteomes" id="UP000289340"/>
    </source>
</evidence>
<evidence type="ECO:0000313" key="2">
    <source>
        <dbReference type="EMBL" id="RZC20129.1"/>
    </source>
</evidence>
<reference evidence="2 3" key="1">
    <citation type="submission" date="2018-09" db="EMBL/GenBank/DDBJ databases">
        <title>A high-quality reference genome of wild soybean provides a powerful tool to mine soybean genomes.</title>
        <authorList>
            <person name="Xie M."/>
            <person name="Chung C.Y.L."/>
            <person name="Li M.-W."/>
            <person name="Wong F.-L."/>
            <person name="Chan T.-F."/>
            <person name="Lam H.-M."/>
        </authorList>
    </citation>
    <scope>NUCLEOTIDE SEQUENCE [LARGE SCALE GENOMIC DNA]</scope>
    <source>
        <strain evidence="3">cv. W05</strain>
        <tissue evidence="2">Hypocotyl of etiolated seedlings</tissue>
    </source>
</reference>